<evidence type="ECO:0000256" key="4">
    <source>
        <dbReference type="ARBA" id="ARBA00022801"/>
    </source>
</evidence>
<dbReference type="EC" id="3.2.1.-" evidence="9"/>
<reference evidence="11 12" key="1">
    <citation type="submission" date="2017-11" db="EMBL/GenBank/DDBJ databases">
        <title>The genome of Rhizophagus clarus HR1 reveals common genetic basis of auxotrophy among arbuscular mycorrhizal fungi.</title>
        <authorList>
            <person name="Kobayashi Y."/>
        </authorList>
    </citation>
    <scope>NUCLEOTIDE SEQUENCE [LARGE SCALE GENOMIC DNA]</scope>
    <source>
        <strain evidence="11 12">HR1</strain>
    </source>
</reference>
<keyword evidence="10" id="KW-0812">Transmembrane</keyword>
<name>A0A2Z6RR75_9GLOM</name>
<dbReference type="InterPro" id="IPR050749">
    <property type="entry name" value="Glycosyl_Hydrolase_47"/>
</dbReference>
<dbReference type="Gene3D" id="1.50.10.10">
    <property type="match status" value="1"/>
</dbReference>
<dbReference type="Pfam" id="PF01532">
    <property type="entry name" value="Glyco_hydro_47"/>
    <property type="match status" value="1"/>
</dbReference>
<dbReference type="InterPro" id="IPR012341">
    <property type="entry name" value="6hp_glycosidase-like_sf"/>
</dbReference>
<evidence type="ECO:0000256" key="9">
    <source>
        <dbReference type="RuleBase" id="RU361193"/>
    </source>
</evidence>
<evidence type="ECO:0000256" key="8">
    <source>
        <dbReference type="PIRSR" id="PIRSR601382-3"/>
    </source>
</evidence>
<dbReference type="GO" id="GO:0005783">
    <property type="term" value="C:endoplasmic reticulum"/>
    <property type="evidence" value="ECO:0007669"/>
    <property type="project" value="TreeGrafter"/>
</dbReference>
<dbReference type="GO" id="GO:0005975">
    <property type="term" value="P:carbohydrate metabolic process"/>
    <property type="evidence" value="ECO:0007669"/>
    <property type="project" value="InterPro"/>
</dbReference>
<feature type="disulfide bond" evidence="8">
    <location>
        <begin position="438"/>
        <end position="467"/>
    </location>
</feature>
<organism evidence="11 12">
    <name type="scientific">Rhizophagus clarus</name>
    <dbReference type="NCBI Taxonomy" id="94130"/>
    <lineage>
        <taxon>Eukaryota</taxon>
        <taxon>Fungi</taxon>
        <taxon>Fungi incertae sedis</taxon>
        <taxon>Mucoromycota</taxon>
        <taxon>Glomeromycotina</taxon>
        <taxon>Glomeromycetes</taxon>
        <taxon>Glomerales</taxon>
        <taxon>Glomeraceae</taxon>
        <taxon>Rhizophagus</taxon>
    </lineage>
</organism>
<keyword evidence="7" id="KW-0106">Calcium</keyword>
<keyword evidence="4 9" id="KW-0378">Hydrolase</keyword>
<feature type="active site" evidence="6">
    <location>
        <position position="525"/>
    </location>
</feature>
<keyword evidence="12" id="KW-1185">Reference proteome</keyword>
<dbReference type="Proteomes" id="UP000247702">
    <property type="component" value="Unassembled WGS sequence"/>
</dbReference>
<protein>
    <recommendedName>
        <fullName evidence="9">alpha-1,2-Mannosidase</fullName>
        <ecNumber evidence="9">3.2.1.-</ecNumber>
    </recommendedName>
</protein>
<gene>
    <name evidence="11" type="ORF">RclHR1_02380007</name>
</gene>
<keyword evidence="9" id="KW-0326">Glycosidase</keyword>
<keyword evidence="10" id="KW-0472">Membrane</keyword>
<evidence type="ECO:0000256" key="2">
    <source>
        <dbReference type="ARBA" id="ARBA00004922"/>
    </source>
</evidence>
<evidence type="ECO:0000256" key="5">
    <source>
        <dbReference type="ARBA" id="ARBA00023157"/>
    </source>
</evidence>
<dbReference type="STRING" id="94130.A0A2Z6RR75"/>
<feature type="active site" evidence="6">
    <location>
        <position position="371"/>
    </location>
</feature>
<dbReference type="PANTHER" id="PTHR11742">
    <property type="entry name" value="MANNOSYL-OLIGOSACCHARIDE ALPHA-1,2-MANNOSIDASE-RELATED"/>
    <property type="match status" value="1"/>
</dbReference>
<evidence type="ECO:0000313" key="12">
    <source>
        <dbReference type="Proteomes" id="UP000247702"/>
    </source>
</evidence>
<keyword evidence="10" id="KW-1133">Transmembrane helix</keyword>
<evidence type="ECO:0000256" key="10">
    <source>
        <dbReference type="SAM" id="Phobius"/>
    </source>
</evidence>
<dbReference type="EMBL" id="BEXD01001535">
    <property type="protein sequence ID" value="GBB94548.1"/>
    <property type="molecule type" value="Genomic_DNA"/>
</dbReference>
<evidence type="ECO:0000256" key="6">
    <source>
        <dbReference type="PIRSR" id="PIRSR601382-1"/>
    </source>
</evidence>
<dbReference type="SUPFAM" id="SSF48225">
    <property type="entry name" value="Seven-hairpin glycosidases"/>
    <property type="match status" value="1"/>
</dbReference>
<feature type="active site" description="Proton donor" evidence="6">
    <location>
        <position position="481"/>
    </location>
</feature>
<comment type="caution">
    <text evidence="11">The sequence shown here is derived from an EMBL/GenBank/DDBJ whole genome shotgun (WGS) entry which is preliminary data.</text>
</comment>
<evidence type="ECO:0000256" key="3">
    <source>
        <dbReference type="ARBA" id="ARBA00007658"/>
    </source>
</evidence>
<dbReference type="AlphaFoldDB" id="A0A2Z6RR75"/>
<evidence type="ECO:0000313" key="11">
    <source>
        <dbReference type="EMBL" id="GBB94548.1"/>
    </source>
</evidence>
<dbReference type="GO" id="GO:0016020">
    <property type="term" value="C:membrane"/>
    <property type="evidence" value="ECO:0007669"/>
    <property type="project" value="InterPro"/>
</dbReference>
<keyword evidence="5 8" id="KW-1015">Disulfide bond</keyword>
<evidence type="ECO:0000256" key="1">
    <source>
        <dbReference type="ARBA" id="ARBA00001913"/>
    </source>
</evidence>
<dbReference type="GO" id="GO:0036503">
    <property type="term" value="P:ERAD pathway"/>
    <property type="evidence" value="ECO:0007669"/>
    <property type="project" value="UniProtKB-ARBA"/>
</dbReference>
<comment type="cofactor">
    <cofactor evidence="1 7">
        <name>Ca(2+)</name>
        <dbReference type="ChEBI" id="CHEBI:29108"/>
    </cofactor>
</comment>
<comment type="pathway">
    <text evidence="2">Protein modification; protein glycosylation.</text>
</comment>
<proteinExistence type="inferred from homology"/>
<accession>A0A2Z6RR75</accession>
<keyword evidence="7" id="KW-0479">Metal-binding</keyword>
<dbReference type="InterPro" id="IPR036026">
    <property type="entry name" value="Seven-hairpin_glycosidases"/>
</dbReference>
<comment type="similarity">
    <text evidence="3 9">Belongs to the glycosyl hydrolase 47 family.</text>
</comment>
<dbReference type="PRINTS" id="PR00747">
    <property type="entry name" value="GLYHDRLASE47"/>
</dbReference>
<dbReference type="GO" id="GO:0004571">
    <property type="term" value="F:mannosyl-oligosaccharide 1,2-alpha-mannosidase activity"/>
    <property type="evidence" value="ECO:0007669"/>
    <property type="project" value="InterPro"/>
</dbReference>
<feature type="transmembrane region" description="Helical" evidence="10">
    <location>
        <begin position="12"/>
        <end position="34"/>
    </location>
</feature>
<dbReference type="GO" id="GO:0005509">
    <property type="term" value="F:calcium ion binding"/>
    <property type="evidence" value="ECO:0007669"/>
    <property type="project" value="InterPro"/>
</dbReference>
<feature type="active site" description="Proton donor" evidence="6">
    <location>
        <position position="237"/>
    </location>
</feature>
<dbReference type="PANTHER" id="PTHR11742:SF103">
    <property type="entry name" value="ENDOPLASMIC RETICULUM MANNOSIDASE MNL2-RELATED"/>
    <property type="match status" value="1"/>
</dbReference>
<sequence length="624" mass="70756">MMNHNNKFSWRLNARLRITIFLLSIFLLLTYHIFNTVDKNKPEQASNSLDSIDTDTTNIINITDNLDTTNINDSTGITDIIDNNYKGKIGKIKETNNDIIETDKAVDTSNTQSTVPADNVDFLNVINKVSYLPKIQSDPMNFVETPEEKALRESRRESVKQGFLHAWNGYVEYAWGSDEVLPLTNTTSNSFNGWGATMVDALDTMWIMGLTDEFKNATDYIANVDFTSSQNVISVFETTIRYLGGLLSAHELSGDEMLLQKAKELGEAMIPAFNSPTGIPYNTWNLTKGLTENGYRPYASMGILSQAGTLLLEYTKLAQLTGISTFFDKVQHVTDVLDKAKKKIPGFYPLYISQTTGKFMNDEINFGGMGDSFYEYLIKEYIYIGGAIDQYRRMYEESIDSMSKYLVKEGQVINYPDLLFLGSYSSGTFVPKMEHLACFVPGMLAIGSKTLDRPQDLELAIKLAETCYWAYNSTTTGIGPEDFSFFVKGELIDPKKLKLLTPEWNDKLLPYGVYEMNGIYLLRPETIESLFVLYRVTGDKSYQEKGWQIWQAIETWCNTPTAYSGLLNVAGTNIVQNNNMESFFFAETLKYLYLLFSTPDVISLDTYVFNTESHPFLRMLPNYN</sequence>
<dbReference type="InterPro" id="IPR001382">
    <property type="entry name" value="Glyco_hydro_47"/>
</dbReference>
<evidence type="ECO:0000256" key="7">
    <source>
        <dbReference type="PIRSR" id="PIRSR601382-2"/>
    </source>
</evidence>
<feature type="binding site" evidence="7">
    <location>
        <position position="611"/>
    </location>
    <ligand>
        <name>Ca(2+)</name>
        <dbReference type="ChEBI" id="CHEBI:29108"/>
    </ligand>
</feature>